<feature type="transmembrane region" description="Helical" evidence="6">
    <location>
        <begin position="78"/>
        <end position="104"/>
    </location>
</feature>
<keyword evidence="3 6" id="KW-0812">Transmembrane</keyword>
<evidence type="ECO:0000313" key="8">
    <source>
        <dbReference type="EMBL" id="KRM37679.1"/>
    </source>
</evidence>
<evidence type="ECO:0000256" key="1">
    <source>
        <dbReference type="ARBA" id="ARBA00004651"/>
    </source>
</evidence>
<dbReference type="InterPro" id="IPR020846">
    <property type="entry name" value="MFS_dom"/>
</dbReference>
<gene>
    <name evidence="8" type="ORF">FD34_GL001082</name>
</gene>
<accession>A0A922PVR1</accession>
<comment type="caution">
    <text evidence="8">The sequence shown here is derived from an EMBL/GenBank/DDBJ whole genome shotgun (WGS) entry which is preliminary data.</text>
</comment>
<evidence type="ECO:0000256" key="5">
    <source>
        <dbReference type="ARBA" id="ARBA00023136"/>
    </source>
</evidence>
<evidence type="ECO:0000259" key="7">
    <source>
        <dbReference type="PROSITE" id="PS50850"/>
    </source>
</evidence>
<dbReference type="PANTHER" id="PTHR42718">
    <property type="entry name" value="MAJOR FACILITATOR SUPERFAMILY MULTIDRUG TRANSPORTER MFSC"/>
    <property type="match status" value="1"/>
</dbReference>
<feature type="transmembrane region" description="Helical" evidence="6">
    <location>
        <begin position="166"/>
        <end position="187"/>
    </location>
</feature>
<proteinExistence type="predicted"/>
<dbReference type="RefSeq" id="WP_057806035.1">
    <property type="nucleotide sequence ID" value="NZ_AZGO01000020.1"/>
</dbReference>
<dbReference type="GO" id="GO:0022857">
    <property type="term" value="F:transmembrane transporter activity"/>
    <property type="evidence" value="ECO:0007669"/>
    <property type="project" value="InterPro"/>
</dbReference>
<feature type="transmembrane region" description="Helical" evidence="6">
    <location>
        <begin position="199"/>
        <end position="216"/>
    </location>
</feature>
<sequence length="286" mass="30776">MTNSIKPRLLLEIIAVGILAFAGVLTKTAANVAFPAMMAAFHINLGTVQWVTSAYMLTATLVIPMSAYLQRSFTSRALFLSASLFFTVGTGLIVGAPSLALVLVGRVLQGVGNGIAIPLMFNIILMAVPRSQRGMMMGVGTLITATAGAIGPTYGGLLVDRWGWRMIFIALLPLLLGSLVLGLVTIYGERRPARQPFAFLDYGLLALGLLLILLAQNGLGEAAPLVSLAEYGLGIICLFLFAYRSTHTATPVLNLAIFKIAAFTWLALTYFTTFMVFFKYVFRPTQ</sequence>
<feature type="domain" description="Major facilitator superfamily (MFS) profile" evidence="7">
    <location>
        <begin position="12"/>
        <end position="286"/>
    </location>
</feature>
<feature type="transmembrane region" description="Helical" evidence="6">
    <location>
        <begin position="50"/>
        <end position="69"/>
    </location>
</feature>
<dbReference type="InterPro" id="IPR011701">
    <property type="entry name" value="MFS"/>
</dbReference>
<dbReference type="EMBL" id="AZGO01000020">
    <property type="protein sequence ID" value="KRM37679.1"/>
    <property type="molecule type" value="Genomic_DNA"/>
</dbReference>
<dbReference type="GO" id="GO:0005886">
    <property type="term" value="C:plasma membrane"/>
    <property type="evidence" value="ECO:0007669"/>
    <property type="project" value="UniProtKB-SubCell"/>
</dbReference>
<protein>
    <submittedName>
        <fullName evidence="8">Major facilitator superfamily permease</fullName>
    </submittedName>
</protein>
<dbReference type="AlphaFoldDB" id="A0A922PVR1"/>
<dbReference type="PROSITE" id="PS50850">
    <property type="entry name" value="MFS"/>
    <property type="match status" value="1"/>
</dbReference>
<dbReference type="InterPro" id="IPR036259">
    <property type="entry name" value="MFS_trans_sf"/>
</dbReference>
<dbReference type="Gene3D" id="1.20.1720.10">
    <property type="entry name" value="Multidrug resistance protein D"/>
    <property type="match status" value="1"/>
</dbReference>
<dbReference type="Proteomes" id="UP000051085">
    <property type="component" value="Unassembled WGS sequence"/>
</dbReference>
<evidence type="ECO:0000256" key="6">
    <source>
        <dbReference type="SAM" id="Phobius"/>
    </source>
</evidence>
<feature type="transmembrane region" description="Helical" evidence="6">
    <location>
        <begin position="255"/>
        <end position="278"/>
    </location>
</feature>
<dbReference type="GeneID" id="87978868"/>
<name>A0A922PVR1_9LACO</name>
<evidence type="ECO:0000256" key="2">
    <source>
        <dbReference type="ARBA" id="ARBA00022448"/>
    </source>
</evidence>
<evidence type="ECO:0000256" key="4">
    <source>
        <dbReference type="ARBA" id="ARBA00022989"/>
    </source>
</evidence>
<evidence type="ECO:0000313" key="9">
    <source>
        <dbReference type="Proteomes" id="UP000051085"/>
    </source>
</evidence>
<keyword evidence="5 6" id="KW-0472">Membrane</keyword>
<feature type="transmembrane region" description="Helical" evidence="6">
    <location>
        <begin position="9"/>
        <end position="30"/>
    </location>
</feature>
<dbReference type="SUPFAM" id="SSF103473">
    <property type="entry name" value="MFS general substrate transporter"/>
    <property type="match status" value="1"/>
</dbReference>
<feature type="transmembrane region" description="Helical" evidence="6">
    <location>
        <begin position="110"/>
        <end position="128"/>
    </location>
</feature>
<reference evidence="8 9" key="1">
    <citation type="journal article" date="2015" name="Genome Announc.">
        <title>Expanding the biotechnology potential of lactobacilli through comparative genomics of 213 strains and associated genera.</title>
        <authorList>
            <person name="Sun Z."/>
            <person name="Harris H.M."/>
            <person name="McCann A."/>
            <person name="Guo C."/>
            <person name="Argimon S."/>
            <person name="Zhang W."/>
            <person name="Yang X."/>
            <person name="Jeffery I.B."/>
            <person name="Cooney J.C."/>
            <person name="Kagawa T.F."/>
            <person name="Liu W."/>
            <person name="Song Y."/>
            <person name="Salvetti E."/>
            <person name="Wrobel A."/>
            <person name="Rasinkangas P."/>
            <person name="Parkhill J."/>
            <person name="Rea M.C."/>
            <person name="O'Sullivan O."/>
            <person name="Ritari J."/>
            <person name="Douillard F.P."/>
            <person name="Paul Ross R."/>
            <person name="Yang R."/>
            <person name="Briner A.E."/>
            <person name="Felis G.E."/>
            <person name="de Vos W.M."/>
            <person name="Barrangou R."/>
            <person name="Klaenhammer T.R."/>
            <person name="Caufield P.W."/>
            <person name="Cui Y."/>
            <person name="Zhang H."/>
            <person name="O'Toole P.W."/>
        </authorList>
    </citation>
    <scope>NUCLEOTIDE SEQUENCE [LARGE SCALE GENOMIC DNA]</scope>
    <source>
        <strain evidence="8 9">DSM 8475</strain>
    </source>
</reference>
<comment type="subcellular location">
    <subcellularLocation>
        <location evidence="1">Cell membrane</location>
        <topology evidence="1">Multi-pass membrane protein</topology>
    </subcellularLocation>
</comment>
<feature type="transmembrane region" description="Helical" evidence="6">
    <location>
        <begin position="135"/>
        <end position="154"/>
    </location>
</feature>
<dbReference type="Pfam" id="PF07690">
    <property type="entry name" value="MFS_1"/>
    <property type="match status" value="1"/>
</dbReference>
<organism evidence="8 9">
    <name type="scientific">Limosilactobacillus pontis DSM 8475</name>
    <dbReference type="NCBI Taxonomy" id="1423794"/>
    <lineage>
        <taxon>Bacteria</taxon>
        <taxon>Bacillati</taxon>
        <taxon>Bacillota</taxon>
        <taxon>Bacilli</taxon>
        <taxon>Lactobacillales</taxon>
        <taxon>Lactobacillaceae</taxon>
        <taxon>Limosilactobacillus</taxon>
    </lineage>
</organism>
<keyword evidence="2" id="KW-0813">Transport</keyword>
<keyword evidence="4 6" id="KW-1133">Transmembrane helix</keyword>
<evidence type="ECO:0000256" key="3">
    <source>
        <dbReference type="ARBA" id="ARBA00022692"/>
    </source>
</evidence>
<dbReference type="PANTHER" id="PTHR42718:SF9">
    <property type="entry name" value="MAJOR FACILITATOR SUPERFAMILY MULTIDRUG TRANSPORTER MFSC"/>
    <property type="match status" value="1"/>
</dbReference>
<feature type="transmembrane region" description="Helical" evidence="6">
    <location>
        <begin position="222"/>
        <end position="243"/>
    </location>
</feature>